<dbReference type="GO" id="GO:0006338">
    <property type="term" value="P:chromatin remodeling"/>
    <property type="evidence" value="ECO:0007669"/>
    <property type="project" value="InterPro"/>
</dbReference>
<dbReference type="Proteomes" id="UP000076871">
    <property type="component" value="Unassembled WGS sequence"/>
</dbReference>
<dbReference type="FunCoup" id="A0A165HWA9">
    <property type="interactions" value="9"/>
</dbReference>
<dbReference type="AlphaFoldDB" id="A0A165HWA9"/>
<dbReference type="GeneID" id="63820652"/>
<name>A0A165HWA9_9APHY</name>
<keyword evidence="1" id="KW-0175">Coiled coil</keyword>
<evidence type="ECO:0000313" key="5">
    <source>
        <dbReference type="Proteomes" id="UP000076871"/>
    </source>
</evidence>
<dbReference type="InterPro" id="IPR013859">
    <property type="entry name" value="Ssr4_N"/>
</dbReference>
<dbReference type="RefSeq" id="XP_040769923.1">
    <property type="nucleotide sequence ID" value="XM_040903622.1"/>
</dbReference>
<dbReference type="Pfam" id="PF08549">
    <property type="entry name" value="SWI-SNF_Ssr4_N"/>
    <property type="match status" value="1"/>
</dbReference>
<feature type="compositionally biased region" description="Acidic residues" evidence="2">
    <location>
        <begin position="335"/>
        <end position="353"/>
    </location>
</feature>
<evidence type="ECO:0000313" key="4">
    <source>
        <dbReference type="EMBL" id="KZT12275.1"/>
    </source>
</evidence>
<protein>
    <recommendedName>
        <fullName evidence="3">SWI/SNF and RSC complexes subunit Ssr4 N-terminal domain-containing protein</fullName>
    </recommendedName>
</protein>
<dbReference type="EMBL" id="KV427606">
    <property type="protein sequence ID" value="KZT12275.1"/>
    <property type="molecule type" value="Genomic_DNA"/>
</dbReference>
<feature type="coiled-coil region" evidence="1">
    <location>
        <begin position="296"/>
        <end position="323"/>
    </location>
</feature>
<dbReference type="OrthoDB" id="5321006at2759"/>
<evidence type="ECO:0000259" key="3">
    <source>
        <dbReference type="Pfam" id="PF08549"/>
    </source>
</evidence>
<proteinExistence type="predicted"/>
<accession>A0A165HWA9</accession>
<gene>
    <name evidence="4" type="ORF">LAESUDRAFT_640802</name>
</gene>
<feature type="region of interest" description="Disordered" evidence="2">
    <location>
        <begin position="210"/>
        <end position="245"/>
    </location>
</feature>
<sequence>MSTQTQTEGLCLKYPDSISPQPNITYETAVHMLLRAAQLATHTPFVWGYIDKPSEGQIFLVFITPQLPFPIDGVRYQDNEQKAVLQAGAGRELEVMEIKFGFVPGQDNSAWRVRRRYRMNKGANPGLVLIHYTRGQAMPIMPNLNQPVRSYPLRPITNEPAVFVGGDRVGQKVLPNAHPSVSDRHPPSMMGMGFGAGIIGNPQSLLAQQNSNMDALERRARERSASMNRHVQSQQRLEEDDSADESDMISTRTLALTRYRRNHEFMNEVFMFAAFGESASISYFCAPPPPFSIFDKTALDEKAAKLATEVEELQAKAAARREARLGAETVVGASDELEDVSMDSTEAAEELAT</sequence>
<evidence type="ECO:0000256" key="1">
    <source>
        <dbReference type="SAM" id="Coils"/>
    </source>
</evidence>
<feature type="region of interest" description="Disordered" evidence="2">
    <location>
        <begin position="327"/>
        <end position="353"/>
    </location>
</feature>
<feature type="compositionally biased region" description="Basic and acidic residues" evidence="2">
    <location>
        <begin position="215"/>
        <end position="224"/>
    </location>
</feature>
<keyword evidence="5" id="KW-1185">Reference proteome</keyword>
<reference evidence="4 5" key="1">
    <citation type="journal article" date="2016" name="Mol. Biol. Evol.">
        <title>Comparative Genomics of Early-Diverging Mushroom-Forming Fungi Provides Insights into the Origins of Lignocellulose Decay Capabilities.</title>
        <authorList>
            <person name="Nagy L.G."/>
            <person name="Riley R."/>
            <person name="Tritt A."/>
            <person name="Adam C."/>
            <person name="Daum C."/>
            <person name="Floudas D."/>
            <person name="Sun H."/>
            <person name="Yadav J.S."/>
            <person name="Pangilinan J."/>
            <person name="Larsson K.H."/>
            <person name="Matsuura K."/>
            <person name="Barry K."/>
            <person name="Labutti K."/>
            <person name="Kuo R."/>
            <person name="Ohm R.A."/>
            <person name="Bhattacharya S.S."/>
            <person name="Shirouzu T."/>
            <person name="Yoshinaga Y."/>
            <person name="Martin F.M."/>
            <person name="Grigoriev I.V."/>
            <person name="Hibbett D.S."/>
        </authorList>
    </citation>
    <scope>NUCLEOTIDE SEQUENCE [LARGE SCALE GENOMIC DNA]</scope>
    <source>
        <strain evidence="4 5">93-53</strain>
    </source>
</reference>
<dbReference type="InParanoid" id="A0A165HWA9"/>
<evidence type="ECO:0000256" key="2">
    <source>
        <dbReference type="SAM" id="MobiDB-lite"/>
    </source>
</evidence>
<organism evidence="4 5">
    <name type="scientific">Laetiporus sulphureus 93-53</name>
    <dbReference type="NCBI Taxonomy" id="1314785"/>
    <lineage>
        <taxon>Eukaryota</taxon>
        <taxon>Fungi</taxon>
        <taxon>Dikarya</taxon>
        <taxon>Basidiomycota</taxon>
        <taxon>Agaricomycotina</taxon>
        <taxon>Agaricomycetes</taxon>
        <taxon>Polyporales</taxon>
        <taxon>Laetiporus</taxon>
    </lineage>
</organism>
<feature type="domain" description="SWI/SNF and RSC complexes subunit Ssr4 N-terminal" evidence="3">
    <location>
        <begin position="21"/>
        <end position="142"/>
    </location>
</feature>